<dbReference type="GO" id="GO:0005886">
    <property type="term" value="C:plasma membrane"/>
    <property type="evidence" value="ECO:0007669"/>
    <property type="project" value="UniProtKB-SubCell"/>
</dbReference>
<evidence type="ECO:0000259" key="9">
    <source>
        <dbReference type="Pfam" id="PF13231"/>
    </source>
</evidence>
<gene>
    <name evidence="10" type="ORF">CLV52_3489</name>
</gene>
<keyword evidence="11" id="KW-1185">Reference proteome</keyword>
<keyword evidence="2" id="KW-1003">Cell membrane</keyword>
<keyword evidence="6 8" id="KW-1133">Transmembrane helix</keyword>
<evidence type="ECO:0000256" key="7">
    <source>
        <dbReference type="ARBA" id="ARBA00023136"/>
    </source>
</evidence>
<keyword evidence="3 10" id="KW-0328">Glycosyltransferase</keyword>
<evidence type="ECO:0000256" key="5">
    <source>
        <dbReference type="ARBA" id="ARBA00022692"/>
    </source>
</evidence>
<keyword evidence="5 8" id="KW-0812">Transmembrane</keyword>
<feature type="domain" description="Glycosyltransferase RgtA/B/C/D-like" evidence="9">
    <location>
        <begin position="56"/>
        <end position="203"/>
    </location>
</feature>
<dbReference type="EMBL" id="SOAM01000004">
    <property type="protein sequence ID" value="TDS74965.1"/>
    <property type="molecule type" value="Genomic_DNA"/>
</dbReference>
<feature type="transmembrane region" description="Helical" evidence="8">
    <location>
        <begin position="127"/>
        <end position="143"/>
    </location>
</feature>
<protein>
    <submittedName>
        <fullName evidence="10">Dolichyl-phosphate-mannose-protein mannosyltransferase</fullName>
    </submittedName>
</protein>
<evidence type="ECO:0000256" key="4">
    <source>
        <dbReference type="ARBA" id="ARBA00022679"/>
    </source>
</evidence>
<organism evidence="10 11">
    <name type="scientific">Amnibacterium kyonggiense</name>
    <dbReference type="NCBI Taxonomy" id="595671"/>
    <lineage>
        <taxon>Bacteria</taxon>
        <taxon>Bacillati</taxon>
        <taxon>Actinomycetota</taxon>
        <taxon>Actinomycetes</taxon>
        <taxon>Micrococcales</taxon>
        <taxon>Microbacteriaceae</taxon>
        <taxon>Amnibacterium</taxon>
    </lineage>
</organism>
<feature type="transmembrane region" description="Helical" evidence="8">
    <location>
        <begin position="333"/>
        <end position="355"/>
    </location>
</feature>
<reference evidence="10 11" key="1">
    <citation type="submission" date="2019-03" db="EMBL/GenBank/DDBJ databases">
        <title>Genomic Encyclopedia of Archaeal and Bacterial Type Strains, Phase II (KMG-II): from individual species to whole genera.</title>
        <authorList>
            <person name="Goeker M."/>
        </authorList>
    </citation>
    <scope>NUCLEOTIDE SEQUENCE [LARGE SCALE GENOMIC DNA]</scope>
    <source>
        <strain evidence="10 11">DSM 24782</strain>
    </source>
</reference>
<dbReference type="PANTHER" id="PTHR33908">
    <property type="entry name" value="MANNOSYLTRANSFERASE YKCB-RELATED"/>
    <property type="match status" value="1"/>
</dbReference>
<dbReference type="GO" id="GO:0016763">
    <property type="term" value="F:pentosyltransferase activity"/>
    <property type="evidence" value="ECO:0007669"/>
    <property type="project" value="TreeGrafter"/>
</dbReference>
<feature type="transmembrane region" description="Helical" evidence="8">
    <location>
        <begin position="191"/>
        <end position="211"/>
    </location>
</feature>
<evidence type="ECO:0000256" key="6">
    <source>
        <dbReference type="ARBA" id="ARBA00022989"/>
    </source>
</evidence>
<comment type="caution">
    <text evidence="10">The sequence shown here is derived from an EMBL/GenBank/DDBJ whole genome shotgun (WGS) entry which is preliminary data.</text>
</comment>
<proteinExistence type="predicted"/>
<dbReference type="Pfam" id="PF13231">
    <property type="entry name" value="PMT_2"/>
    <property type="match status" value="1"/>
</dbReference>
<name>A0A4R7FDD7_9MICO</name>
<feature type="transmembrane region" description="Helical" evidence="8">
    <location>
        <begin position="155"/>
        <end position="185"/>
    </location>
</feature>
<dbReference type="InterPro" id="IPR038731">
    <property type="entry name" value="RgtA/B/C-like"/>
</dbReference>
<dbReference type="AlphaFoldDB" id="A0A4R7FDD7"/>
<keyword evidence="7 8" id="KW-0472">Membrane</keyword>
<dbReference type="GO" id="GO:0009103">
    <property type="term" value="P:lipopolysaccharide biosynthetic process"/>
    <property type="evidence" value="ECO:0007669"/>
    <property type="project" value="UniProtKB-ARBA"/>
</dbReference>
<feature type="transmembrane region" description="Helical" evidence="8">
    <location>
        <begin position="247"/>
        <end position="266"/>
    </location>
</feature>
<evidence type="ECO:0000313" key="10">
    <source>
        <dbReference type="EMBL" id="TDS74965.1"/>
    </source>
</evidence>
<feature type="transmembrane region" description="Helical" evidence="8">
    <location>
        <begin position="272"/>
        <end position="290"/>
    </location>
</feature>
<evidence type="ECO:0000256" key="1">
    <source>
        <dbReference type="ARBA" id="ARBA00004651"/>
    </source>
</evidence>
<evidence type="ECO:0000256" key="2">
    <source>
        <dbReference type="ARBA" id="ARBA00022475"/>
    </source>
</evidence>
<keyword evidence="4 10" id="KW-0808">Transferase</keyword>
<dbReference type="InterPro" id="IPR050297">
    <property type="entry name" value="LipidA_mod_glycosyltrf_83"/>
</dbReference>
<evidence type="ECO:0000313" key="11">
    <source>
        <dbReference type="Proteomes" id="UP000295344"/>
    </source>
</evidence>
<dbReference type="PANTHER" id="PTHR33908:SF11">
    <property type="entry name" value="MEMBRANE PROTEIN"/>
    <property type="match status" value="1"/>
</dbReference>
<evidence type="ECO:0000256" key="3">
    <source>
        <dbReference type="ARBA" id="ARBA00022676"/>
    </source>
</evidence>
<dbReference type="Proteomes" id="UP000295344">
    <property type="component" value="Unassembled WGS sequence"/>
</dbReference>
<comment type="subcellular location">
    <subcellularLocation>
        <location evidence="1">Cell membrane</location>
        <topology evidence="1">Multi-pass membrane protein</topology>
    </subcellularLocation>
</comment>
<evidence type="ECO:0000256" key="8">
    <source>
        <dbReference type="SAM" id="Phobius"/>
    </source>
</evidence>
<accession>A0A4R7FDD7</accession>
<sequence length="486" mass="52211">MWQGAIIVLAIALTAYYTLSADRDFWYDEAMLVQAVRMDGWLAPWQPLSHFEQSSPWGVYLIQKLLLQVLGFQPDLLRLPGLIAYAIGGIATWLASRTLLGEVPGLLGGVWALASLDAVQISGDFKHYVFEFCVTGVLLWLTARAAQSHARRDDVLLLVAAILSIPFSNTVVLVTPGLALLLVAARGGSRWISTMVGGVCFLIAYGIWYLISIRPASAFQTAYPTYRETSTTDLYASIVQSVAQPDANYIVSLTTLALVGAGVSIFWRRATFLPAVPAICAVIGGWLGVWTGIVPISADRHMLFIVPMVALAAAAAVRAITDVMRAAVPPPRRHARLAAATIGSVLALGATVTIAPHAGVMRQQAGQAVAQYAGTCPTFYVDWWTQPSTQLYAEADGIPDRVHGAVDTRSGMGRASWAYRVIDEPARYQAALVDYVGAHPDTCVLTGGREDENALVLQPLAAAGLPCRQIGVVPGIQINRCGKENE</sequence>
<feature type="transmembrane region" description="Helical" evidence="8">
    <location>
        <begin position="302"/>
        <end position="321"/>
    </location>
</feature>